<gene>
    <name evidence="1" type="ORF">Smic_84710</name>
</gene>
<protein>
    <submittedName>
        <fullName evidence="1">Uncharacterized protein</fullName>
    </submittedName>
</protein>
<accession>A0A7J0D773</accession>
<evidence type="ECO:0000313" key="2">
    <source>
        <dbReference type="Proteomes" id="UP000498740"/>
    </source>
</evidence>
<dbReference type="EMBL" id="BLWD01000003">
    <property type="protein sequence ID" value="GFN09915.1"/>
    <property type="molecule type" value="Genomic_DNA"/>
</dbReference>
<evidence type="ECO:0000313" key="1">
    <source>
        <dbReference type="EMBL" id="GFN09915.1"/>
    </source>
</evidence>
<organism evidence="1 2">
    <name type="scientific">Streptomyces microflavus</name>
    <name type="common">Streptomyces lipmanii</name>
    <dbReference type="NCBI Taxonomy" id="1919"/>
    <lineage>
        <taxon>Bacteria</taxon>
        <taxon>Bacillati</taxon>
        <taxon>Actinomycetota</taxon>
        <taxon>Actinomycetes</taxon>
        <taxon>Kitasatosporales</taxon>
        <taxon>Streptomycetaceae</taxon>
        <taxon>Streptomyces</taxon>
    </lineage>
</organism>
<reference evidence="1 2" key="1">
    <citation type="submission" date="2020-05" db="EMBL/GenBank/DDBJ databases">
        <title>Whole genome shotgun sequence of Streptomyces microflavus NBRC 13062.</title>
        <authorList>
            <person name="Komaki H."/>
            <person name="Tamura T."/>
        </authorList>
    </citation>
    <scope>NUCLEOTIDE SEQUENCE [LARGE SCALE GENOMIC DNA]</scope>
    <source>
        <strain evidence="1 2">NBRC 13062</strain>
    </source>
</reference>
<sequence length="67" mass="6947">MYNGAGEIAATGNLGTATYAAGICLFDVSIGDVPKGEKFYQVEVSRRGKIQLTAKEAESGDFSATLG</sequence>
<dbReference type="AlphaFoldDB" id="A0A7J0D773"/>
<proteinExistence type="predicted"/>
<dbReference type="Proteomes" id="UP000498740">
    <property type="component" value="Unassembled WGS sequence"/>
</dbReference>
<comment type="caution">
    <text evidence="1">The sequence shown here is derived from an EMBL/GenBank/DDBJ whole genome shotgun (WGS) entry which is preliminary data.</text>
</comment>
<name>A0A7J0D773_STRMI</name>